<dbReference type="Proteomes" id="UP001060368">
    <property type="component" value="Chromosome"/>
</dbReference>
<dbReference type="EMBL" id="CP096115">
    <property type="protein sequence ID" value="UUX93074.1"/>
    <property type="molecule type" value="Genomic_DNA"/>
</dbReference>
<protein>
    <submittedName>
        <fullName evidence="1">Uncharacterized protein</fullName>
    </submittedName>
</protein>
<dbReference type="RefSeq" id="WP_257743214.1">
    <property type="nucleotide sequence ID" value="NZ_CP096115.1"/>
</dbReference>
<proteinExistence type="predicted"/>
<evidence type="ECO:0000313" key="2">
    <source>
        <dbReference type="Proteomes" id="UP001060368"/>
    </source>
</evidence>
<sequence>MNIESRIELLKKEIIKDDFLQGRGLGNEVPFWIFDYPPESELLIRHSMEQKYEQY</sequence>
<dbReference type="AlphaFoldDB" id="A0A9E7TKT6"/>
<gene>
    <name evidence="1" type="ORF">L6E24_02845</name>
</gene>
<dbReference type="GeneID" id="74306598"/>
<evidence type="ECO:0000313" key="1">
    <source>
        <dbReference type="EMBL" id="UUX93074.1"/>
    </source>
</evidence>
<name>A0A9E7TKT6_9EURY</name>
<organism evidence="1 2">
    <name type="scientific">Methanoplanus endosymbiosus</name>
    <dbReference type="NCBI Taxonomy" id="33865"/>
    <lineage>
        <taxon>Archaea</taxon>
        <taxon>Methanobacteriati</taxon>
        <taxon>Methanobacteriota</taxon>
        <taxon>Stenosarchaea group</taxon>
        <taxon>Methanomicrobia</taxon>
        <taxon>Methanomicrobiales</taxon>
        <taxon>Methanomicrobiaceae</taxon>
        <taxon>Methanoplanus</taxon>
    </lineage>
</organism>
<accession>A0A9E7TKT6</accession>
<dbReference type="KEGG" id="mend:L6E24_02845"/>
<reference evidence="1" key="1">
    <citation type="submission" date="2022-04" db="EMBL/GenBank/DDBJ databases">
        <title>Complete genome of Methanoplanus endosymbiosus DSM 3599.</title>
        <authorList>
            <person name="Chen S.-C."/>
            <person name="You Y.-T."/>
            <person name="Zhou Y.-Z."/>
            <person name="Lai M.-C."/>
        </authorList>
    </citation>
    <scope>NUCLEOTIDE SEQUENCE</scope>
    <source>
        <strain evidence="1">DSM 3599</strain>
    </source>
</reference>
<keyword evidence="2" id="KW-1185">Reference proteome</keyword>